<dbReference type="GO" id="GO:0003723">
    <property type="term" value="F:RNA binding"/>
    <property type="evidence" value="ECO:0007669"/>
    <property type="project" value="InterPro"/>
</dbReference>
<dbReference type="CDD" id="cd02570">
    <property type="entry name" value="PseudoU_synth_EcTruA"/>
    <property type="match status" value="1"/>
</dbReference>
<evidence type="ECO:0000256" key="2">
    <source>
        <dbReference type="ARBA" id="ARBA00022694"/>
    </source>
</evidence>
<accession>A0AAJ3LTJ9</accession>
<feature type="active site" description="Nucleophile" evidence="4 5">
    <location>
        <position position="68"/>
    </location>
</feature>
<keyword evidence="2 4" id="KW-0819">tRNA processing</keyword>
<dbReference type="InterPro" id="IPR020103">
    <property type="entry name" value="PsdUridine_synth_cat_dom_sf"/>
</dbReference>
<keyword evidence="3 4" id="KW-0413">Isomerase</keyword>
<proteinExistence type="inferred from homology"/>
<evidence type="ECO:0000256" key="1">
    <source>
        <dbReference type="ARBA" id="ARBA00009375"/>
    </source>
</evidence>
<keyword evidence="10" id="KW-0456">Lyase</keyword>
<dbReference type="InterPro" id="IPR020097">
    <property type="entry name" value="PsdUridine_synth_TruA_a/b_dom"/>
</dbReference>
<gene>
    <name evidence="4" type="primary">truA</name>
    <name evidence="10" type="ORF">M997_2566</name>
</gene>
<evidence type="ECO:0000313" key="11">
    <source>
        <dbReference type="Proteomes" id="UP000078250"/>
    </source>
</evidence>
<dbReference type="NCBIfam" id="TIGR00071">
    <property type="entry name" value="hisT_truA"/>
    <property type="match status" value="1"/>
</dbReference>
<evidence type="ECO:0000313" key="10">
    <source>
        <dbReference type="EMBL" id="OAT45764.1"/>
    </source>
</evidence>
<dbReference type="InterPro" id="IPR001406">
    <property type="entry name" value="PsdUridine_synth_TruA"/>
</dbReference>
<comment type="caution">
    <text evidence="10">The sequence shown here is derived from an EMBL/GenBank/DDBJ whole genome shotgun (WGS) entry which is preliminary data.</text>
</comment>
<feature type="region of interest" description="Interaction with tRNA" evidence="7">
    <location>
        <begin position="176"/>
        <end position="180"/>
    </location>
</feature>
<dbReference type="EMBL" id="LXEV01000030">
    <property type="protein sequence ID" value="OAT45764.1"/>
    <property type="molecule type" value="Genomic_DNA"/>
</dbReference>
<comment type="similarity">
    <text evidence="1 4 8">Belongs to the tRNA pseudouridine synthase TruA family.</text>
</comment>
<reference evidence="10 11" key="1">
    <citation type="submission" date="2016-04" db="EMBL/GenBank/DDBJ databases">
        <title>ATOL: Assembling a taxonomically balanced genome-scale reconstruction of the evolutionary history of the Enterobacteriaceae.</title>
        <authorList>
            <person name="Plunkett G.III."/>
            <person name="Neeno-Eckwall E.C."/>
            <person name="Glasner J.D."/>
            <person name="Perna N.T."/>
        </authorList>
    </citation>
    <scope>NUCLEOTIDE SEQUENCE [LARGE SCALE GENOMIC DNA]</scope>
    <source>
        <strain evidence="10 11">ATCC 700826</strain>
    </source>
</reference>
<dbReference type="EC" id="5.4.99.12" evidence="4"/>
<dbReference type="Pfam" id="PF01416">
    <property type="entry name" value="PseudoU_synth_1"/>
    <property type="match status" value="2"/>
</dbReference>
<feature type="domain" description="Pseudouridine synthase I TruA alpha/beta" evidence="9">
    <location>
        <begin position="159"/>
        <end position="261"/>
    </location>
</feature>
<dbReference type="Gene3D" id="3.30.70.660">
    <property type="entry name" value="Pseudouridine synthase I, catalytic domain, C-terminal subdomain"/>
    <property type="match status" value="1"/>
</dbReference>
<evidence type="ECO:0000256" key="8">
    <source>
        <dbReference type="RuleBase" id="RU003792"/>
    </source>
</evidence>
<comment type="caution">
    <text evidence="4">Lacks conserved residue(s) required for the propagation of feature annotation.</text>
</comment>
<evidence type="ECO:0000256" key="5">
    <source>
        <dbReference type="PIRSR" id="PIRSR001430-1"/>
    </source>
</evidence>
<dbReference type="AlphaFoldDB" id="A0AAJ3LTJ9"/>
<organism evidence="10 11">
    <name type="scientific">Proteus hauseri ATCC 700826</name>
    <dbReference type="NCBI Taxonomy" id="1354271"/>
    <lineage>
        <taxon>Bacteria</taxon>
        <taxon>Pseudomonadati</taxon>
        <taxon>Pseudomonadota</taxon>
        <taxon>Gammaproteobacteria</taxon>
        <taxon>Enterobacterales</taxon>
        <taxon>Morganellaceae</taxon>
        <taxon>Proteus</taxon>
    </lineage>
</organism>
<feature type="domain" description="Pseudouridine synthase I TruA alpha/beta" evidence="9">
    <location>
        <begin position="25"/>
        <end position="119"/>
    </location>
</feature>
<dbReference type="GO" id="GO:0031119">
    <property type="term" value="P:tRNA pseudouridine synthesis"/>
    <property type="evidence" value="ECO:0007669"/>
    <property type="project" value="UniProtKB-UniRule"/>
</dbReference>
<keyword evidence="11" id="KW-1185">Reference proteome</keyword>
<dbReference type="GO" id="GO:0160147">
    <property type="term" value="F:tRNA pseudouridine(38-40) synthase activity"/>
    <property type="evidence" value="ECO:0007669"/>
    <property type="project" value="UniProtKB-EC"/>
</dbReference>
<dbReference type="PANTHER" id="PTHR11142">
    <property type="entry name" value="PSEUDOURIDYLATE SYNTHASE"/>
    <property type="match status" value="1"/>
</dbReference>
<evidence type="ECO:0000256" key="6">
    <source>
        <dbReference type="PIRSR" id="PIRSR001430-2"/>
    </source>
</evidence>
<dbReference type="PANTHER" id="PTHR11142:SF0">
    <property type="entry name" value="TRNA PSEUDOURIDINE SYNTHASE-LIKE 1"/>
    <property type="match status" value="1"/>
</dbReference>
<evidence type="ECO:0000256" key="3">
    <source>
        <dbReference type="ARBA" id="ARBA00023235"/>
    </source>
</evidence>
<dbReference type="Proteomes" id="UP000078250">
    <property type="component" value="Unassembled WGS sequence"/>
</dbReference>
<comment type="catalytic activity">
    <reaction evidence="4 8">
        <text>uridine(38/39/40) in tRNA = pseudouridine(38/39/40) in tRNA</text>
        <dbReference type="Rhea" id="RHEA:22376"/>
        <dbReference type="Rhea" id="RHEA-COMP:10085"/>
        <dbReference type="Rhea" id="RHEA-COMP:10087"/>
        <dbReference type="ChEBI" id="CHEBI:65314"/>
        <dbReference type="ChEBI" id="CHEBI:65315"/>
        <dbReference type="EC" id="5.4.99.12"/>
    </reaction>
</comment>
<name>A0AAJ3LTJ9_PROHU</name>
<dbReference type="PIRSF" id="PIRSF001430">
    <property type="entry name" value="tRNA_psdUrid_synth"/>
    <property type="match status" value="1"/>
</dbReference>
<dbReference type="RefSeq" id="WP_064720504.1">
    <property type="nucleotide sequence ID" value="NZ_LXEV01000030.1"/>
</dbReference>
<feature type="site" description="Interaction with tRNA" evidence="7">
    <location>
        <position position="86"/>
    </location>
</feature>
<evidence type="ECO:0000256" key="7">
    <source>
        <dbReference type="PIRSR" id="PIRSR001430-3"/>
    </source>
</evidence>
<feature type="site" description="Interaction with tRNA" evidence="7">
    <location>
        <position position="118"/>
    </location>
</feature>
<comment type="subunit">
    <text evidence="4">Homodimer.</text>
</comment>
<dbReference type="GO" id="GO:0016829">
    <property type="term" value="F:lyase activity"/>
    <property type="evidence" value="ECO:0007669"/>
    <property type="project" value="UniProtKB-KW"/>
</dbReference>
<feature type="site" description="Interaction with tRNA; Important for base-flipping" evidence="7">
    <location>
        <position position="66"/>
    </location>
</feature>
<comment type="function">
    <text evidence="4">Formation of pseudouridine at positions 38, 39 and 40 in the anticodon stem and loop of transfer RNAs.</text>
</comment>
<dbReference type="FunFam" id="3.30.70.660:FF:000001">
    <property type="entry name" value="tRNA pseudouridine synthase A"/>
    <property type="match status" value="1"/>
</dbReference>
<dbReference type="InterPro" id="IPR020094">
    <property type="entry name" value="TruA/RsuA/RluB/E/F_N"/>
</dbReference>
<dbReference type="Gene3D" id="3.30.70.580">
    <property type="entry name" value="Pseudouridine synthase I, catalytic domain, N-terminal subdomain"/>
    <property type="match status" value="1"/>
</dbReference>
<evidence type="ECO:0000256" key="4">
    <source>
        <dbReference type="HAMAP-Rule" id="MF_00171"/>
    </source>
</evidence>
<feature type="site" description="Interaction with tRNA" evidence="7">
    <location>
        <position position="147"/>
    </location>
</feature>
<protein>
    <recommendedName>
        <fullName evidence="4">tRNA pseudouridine synthase A</fullName>
        <ecNumber evidence="4">5.4.99.12</ecNumber>
    </recommendedName>
    <alternativeName>
        <fullName evidence="4">tRNA pseudouridine(38-40) synthase</fullName>
    </alternativeName>
    <alternativeName>
        <fullName evidence="4">tRNA pseudouridylate synthase I</fullName>
    </alternativeName>
    <alternativeName>
        <fullName evidence="4">tRNA-uridine isomerase I</fullName>
    </alternativeName>
</protein>
<sequence>MNAEVTAQPVINTQVTPLKLALGVEYDGSHYYGWQRQNEVRSVQERLEKALSQVANEPISVFCAGRTDAGVHATGQVVHFETTAHRKDAAWTMGVNTHLPSDIAVRWVKNVADDFHARFSATARRYRYVIFNHRYRPAILSAGVTHFHYPLDEKRMHQAAQCLLGENDFTSFRAVQCQSRTPWRNVMHVNVSRFGDYVVVDIKANAFVHHMVRNIVGSLLEIGCGNQSINWMAELLALKDRTKAAATAKANGLYLVAVDYPDSFELPKPAMGPLFLADNPF</sequence>
<feature type="site" description="Interaction with tRNA" evidence="7">
    <location>
        <position position="134"/>
    </location>
</feature>
<dbReference type="InterPro" id="IPR020095">
    <property type="entry name" value="PsdUridine_synth_TruA_C"/>
</dbReference>
<dbReference type="HAMAP" id="MF_00171">
    <property type="entry name" value="TruA"/>
    <property type="match status" value="1"/>
</dbReference>
<evidence type="ECO:0000259" key="9">
    <source>
        <dbReference type="Pfam" id="PF01416"/>
    </source>
</evidence>
<dbReference type="FunFam" id="3.30.70.580:FF:000001">
    <property type="entry name" value="tRNA pseudouridine synthase A"/>
    <property type="match status" value="1"/>
</dbReference>
<dbReference type="SUPFAM" id="SSF55120">
    <property type="entry name" value="Pseudouridine synthase"/>
    <property type="match status" value="1"/>
</dbReference>
<feature type="binding site" evidence="4 6">
    <location>
        <position position="126"/>
    </location>
    <ligand>
        <name>substrate</name>
    </ligand>
</feature>